<feature type="region of interest" description="Disordered" evidence="1">
    <location>
        <begin position="329"/>
        <end position="388"/>
    </location>
</feature>
<feature type="region of interest" description="Disordered" evidence="1">
    <location>
        <begin position="24"/>
        <end position="70"/>
    </location>
</feature>
<evidence type="ECO:0000313" key="2">
    <source>
        <dbReference type="EMBL" id="KAJ3843256.1"/>
    </source>
</evidence>
<reference evidence="2" key="1">
    <citation type="submission" date="2022-08" db="EMBL/GenBank/DDBJ databases">
        <authorList>
            <consortium name="DOE Joint Genome Institute"/>
            <person name="Min B."/>
            <person name="Riley R."/>
            <person name="Sierra-Patev S."/>
            <person name="Naranjo-Ortiz M."/>
            <person name="Looney B."/>
            <person name="Konkel Z."/>
            <person name="Slot J.C."/>
            <person name="Sakamoto Y."/>
            <person name="Steenwyk J.L."/>
            <person name="Rokas A."/>
            <person name="Carro J."/>
            <person name="Camarero S."/>
            <person name="Ferreira P."/>
            <person name="Molpeceres G."/>
            <person name="Ruiz-Duenas F.J."/>
            <person name="Serrano A."/>
            <person name="Henrissat B."/>
            <person name="Drula E."/>
            <person name="Hughes K.W."/>
            <person name="Mata J.L."/>
            <person name="Ishikawa N.K."/>
            <person name="Vargas-Isla R."/>
            <person name="Ushijima S."/>
            <person name="Smith C.A."/>
            <person name="Ahrendt S."/>
            <person name="Andreopoulos W."/>
            <person name="He G."/>
            <person name="Labutti K."/>
            <person name="Lipzen A."/>
            <person name="Ng V."/>
            <person name="Sandor L."/>
            <person name="Barry K."/>
            <person name="Martinez A.T."/>
            <person name="Xiao Y."/>
            <person name="Gibbons J.G."/>
            <person name="Terashima K."/>
            <person name="Hibbett D.S."/>
            <person name="Grigoriev I.V."/>
        </authorList>
    </citation>
    <scope>NUCLEOTIDE SEQUENCE</scope>
    <source>
        <strain evidence="2">TFB9207</strain>
    </source>
</reference>
<keyword evidence="3" id="KW-1185">Reference proteome</keyword>
<protein>
    <submittedName>
        <fullName evidence="2">Uncharacterized protein</fullName>
    </submittedName>
</protein>
<evidence type="ECO:0000256" key="1">
    <source>
        <dbReference type="SAM" id="MobiDB-lite"/>
    </source>
</evidence>
<organism evidence="2 3">
    <name type="scientific">Lentinula raphanica</name>
    <dbReference type="NCBI Taxonomy" id="153919"/>
    <lineage>
        <taxon>Eukaryota</taxon>
        <taxon>Fungi</taxon>
        <taxon>Dikarya</taxon>
        <taxon>Basidiomycota</taxon>
        <taxon>Agaricomycotina</taxon>
        <taxon>Agaricomycetes</taxon>
        <taxon>Agaricomycetidae</taxon>
        <taxon>Agaricales</taxon>
        <taxon>Marasmiineae</taxon>
        <taxon>Omphalotaceae</taxon>
        <taxon>Lentinula</taxon>
    </lineage>
</organism>
<dbReference type="EMBL" id="MU805981">
    <property type="protein sequence ID" value="KAJ3843256.1"/>
    <property type="molecule type" value="Genomic_DNA"/>
</dbReference>
<accession>A0AA38UJJ4</accession>
<feature type="compositionally biased region" description="Polar residues" evidence="1">
    <location>
        <begin position="41"/>
        <end position="56"/>
    </location>
</feature>
<feature type="region of interest" description="Disordered" evidence="1">
    <location>
        <begin position="230"/>
        <end position="249"/>
    </location>
</feature>
<feature type="compositionally biased region" description="Polar residues" evidence="1">
    <location>
        <begin position="369"/>
        <end position="386"/>
    </location>
</feature>
<gene>
    <name evidence="2" type="ORF">F5878DRAFT_605506</name>
</gene>
<comment type="caution">
    <text evidence="2">The sequence shown here is derived from an EMBL/GenBank/DDBJ whole genome shotgun (WGS) entry which is preliminary data.</text>
</comment>
<proteinExistence type="predicted"/>
<feature type="region of interest" description="Disordered" evidence="1">
    <location>
        <begin position="467"/>
        <end position="499"/>
    </location>
</feature>
<evidence type="ECO:0000313" key="3">
    <source>
        <dbReference type="Proteomes" id="UP001163846"/>
    </source>
</evidence>
<dbReference type="Proteomes" id="UP001163846">
    <property type="component" value="Unassembled WGS sequence"/>
</dbReference>
<sequence length="800" mass="88520">MSHQFSSQTASHYQAGLPGMVVQPDGWIMSRGQSPPPRSVHPTQYQHNRSLPQRSLGNGKENHPSACSYQAGPNKAQILQMGPAVLQDSMTSNVLQRDQHISNGEMASYPRSHGPTSTPVSSPGSDVFIPVAQRYTVPVLSYQNKPTIQDRGGNAASGHRAQSSSHESFGNTFGLQQVGVQCAPVAGSTRQPALDAHIGADVSRNAMEFMSSNSSHSFQHPQLSSIVRHPPNSETNASQTYSTVPCSPSSSEARPLVLSQMHNRSVHSGTFLHASLPASYDYPQQHSAQTEYAQYNSRLERLSNANEATPEILYRSDAAQTIISLDIGASSAGSDTDSSLEESGEDKTPTQKSVASGYALSIRQDERTGSTTPTQTRHSRNNNLSPTDVIRASLRRRAHQDSIVYATNSSNAVVQSVPQTEYAREVLYRSQQQSRVRSWNIEQMDTCLNDQSTDRRKPVAQAHSHLVADGRNDAPKNSTRSRSRSLNEHAAPFIPGQRTHYMPPNDDALDALNCGSNAHDIDINNVDMILTEILYEFMDLENLQLGLNLRGPIRVEDSKSSVHESVHAGFLPSLASGDAKRSAEGCINWLWNQQIAPAAVEYLSCYLAVSLCKSTRHLREFRSKHCLHLILLLFEDLKHDLIRKKMCACMFSASAQYARTVLEVDMPPGATGNRYNLVLDIALVQADIIGTLYRLGYLETNYIMDFLQSLIEFRPHPIRIQVIHGLLTAAGETICHPSNSRELGSLLSCMYRKYVMPPPGGSLPDVFLAPEEQKQAIFNRVRPFLEEIRMMICKWRLHNF</sequence>
<name>A0AA38UJJ4_9AGAR</name>
<feature type="compositionally biased region" description="Polar residues" evidence="1">
    <location>
        <begin position="232"/>
        <end position="249"/>
    </location>
</feature>
<dbReference type="AlphaFoldDB" id="A0AA38UJJ4"/>